<keyword evidence="5" id="KW-1185">Reference proteome</keyword>
<dbReference type="OrthoDB" id="162969at2759"/>
<evidence type="ECO:0000313" key="5">
    <source>
        <dbReference type="Proteomes" id="UP000237271"/>
    </source>
</evidence>
<dbReference type="Gene3D" id="1.10.10.60">
    <property type="entry name" value="Homeodomain-like"/>
    <property type="match status" value="2"/>
</dbReference>
<reference evidence="4 5" key="1">
    <citation type="journal article" date="2017" name="Genome Biol. Evol.">
        <title>Phytophthora megakarya and P. palmivora, closely related causal agents of cacao black pod rot, underwent increases in genome sizes and gene numbers by different mechanisms.</title>
        <authorList>
            <person name="Ali S.S."/>
            <person name="Shao J."/>
            <person name="Lary D.J."/>
            <person name="Kronmiller B."/>
            <person name="Shen D."/>
            <person name="Strem M.D."/>
            <person name="Amoako-Attah I."/>
            <person name="Akrofi A.Y."/>
            <person name="Begoude B.A."/>
            <person name="Ten Hoopen G.M."/>
            <person name="Coulibaly K."/>
            <person name="Kebe B.I."/>
            <person name="Melnick R.L."/>
            <person name="Guiltinan M.J."/>
            <person name="Tyler B.M."/>
            <person name="Meinhardt L.W."/>
            <person name="Bailey B.A."/>
        </authorList>
    </citation>
    <scope>NUCLEOTIDE SEQUENCE [LARGE SCALE GENOMIC DNA]</scope>
    <source>
        <strain evidence="5">sbr112.9</strain>
    </source>
</reference>
<dbReference type="SUPFAM" id="SSF46689">
    <property type="entry name" value="Homeodomain-like"/>
    <property type="match status" value="1"/>
</dbReference>
<keyword evidence="1" id="KW-0238">DNA-binding</keyword>
<dbReference type="EMBL" id="NCKW01020054">
    <property type="protein sequence ID" value="POM59132.1"/>
    <property type="molecule type" value="Genomic_DNA"/>
</dbReference>
<evidence type="ECO:0000256" key="2">
    <source>
        <dbReference type="SAM" id="MobiDB-lite"/>
    </source>
</evidence>
<dbReference type="Pfam" id="PF03221">
    <property type="entry name" value="HTH_Tnp_Tc5"/>
    <property type="match status" value="1"/>
</dbReference>
<dbReference type="Proteomes" id="UP000237271">
    <property type="component" value="Unassembled WGS sequence"/>
</dbReference>
<sequence>MARHRHRALTTEQRLAIVRQSDKKPEWRQKQLGQWAADTFQLDFVPSQPTISLVLRHGGKPVKVRQSAVKAPPKPKVIKCPRVEKAMLQWLELKIAQDEAVTLTNVQTQAQMVVDKLKVTVDGFVVSDAWVDSFVRHHVLNCSFGLSDSETTDGDEEEEVKVGKSRRMLDLGKDSNTPVTKAPAGKRKRDNRGREPTRQSLMVCCN</sequence>
<evidence type="ECO:0000313" key="4">
    <source>
        <dbReference type="EMBL" id="POM59132.1"/>
    </source>
</evidence>
<gene>
    <name evidence="4" type="ORF">PHPALM_36129</name>
</gene>
<feature type="region of interest" description="Disordered" evidence="2">
    <location>
        <begin position="147"/>
        <end position="206"/>
    </location>
</feature>
<feature type="compositionally biased region" description="Acidic residues" evidence="2">
    <location>
        <begin position="150"/>
        <end position="159"/>
    </location>
</feature>
<evidence type="ECO:0000256" key="1">
    <source>
        <dbReference type="ARBA" id="ARBA00023125"/>
    </source>
</evidence>
<dbReference type="InterPro" id="IPR009057">
    <property type="entry name" value="Homeodomain-like_sf"/>
</dbReference>
<feature type="domain" description="HTH CENPB-type" evidence="3">
    <location>
        <begin position="71"/>
        <end position="144"/>
    </location>
</feature>
<dbReference type="GO" id="GO:0003677">
    <property type="term" value="F:DNA binding"/>
    <property type="evidence" value="ECO:0007669"/>
    <property type="project" value="UniProtKB-KW"/>
</dbReference>
<protein>
    <recommendedName>
        <fullName evidence="3">HTH CENPB-type domain-containing protein</fullName>
    </recommendedName>
</protein>
<dbReference type="AlphaFoldDB" id="A0A2P4X0P7"/>
<name>A0A2P4X0P7_9STRA</name>
<organism evidence="4 5">
    <name type="scientific">Phytophthora palmivora</name>
    <dbReference type="NCBI Taxonomy" id="4796"/>
    <lineage>
        <taxon>Eukaryota</taxon>
        <taxon>Sar</taxon>
        <taxon>Stramenopiles</taxon>
        <taxon>Oomycota</taxon>
        <taxon>Peronosporomycetes</taxon>
        <taxon>Peronosporales</taxon>
        <taxon>Peronosporaceae</taxon>
        <taxon>Phytophthora</taxon>
    </lineage>
</organism>
<dbReference type="InterPro" id="IPR006600">
    <property type="entry name" value="HTH_CenpB_DNA-bd_dom"/>
</dbReference>
<dbReference type="PROSITE" id="PS51253">
    <property type="entry name" value="HTH_CENPB"/>
    <property type="match status" value="1"/>
</dbReference>
<proteinExistence type="predicted"/>
<comment type="caution">
    <text evidence="4">The sequence shown here is derived from an EMBL/GenBank/DDBJ whole genome shotgun (WGS) entry which is preliminary data.</text>
</comment>
<accession>A0A2P4X0P7</accession>
<evidence type="ECO:0000259" key="3">
    <source>
        <dbReference type="PROSITE" id="PS51253"/>
    </source>
</evidence>